<protein>
    <recommendedName>
        <fullName evidence="3">DEAD/DEAH box helicase domain-containing protein</fullName>
    </recommendedName>
</protein>
<proteinExistence type="predicted"/>
<evidence type="ECO:0000313" key="2">
    <source>
        <dbReference type="Proteomes" id="UP000218334"/>
    </source>
</evidence>
<feature type="non-terminal residue" evidence="1">
    <location>
        <position position="114"/>
    </location>
</feature>
<keyword evidence="2" id="KW-1185">Reference proteome</keyword>
<dbReference type="Gene3D" id="3.40.50.300">
    <property type="entry name" value="P-loop containing nucleotide triphosphate hydrolases"/>
    <property type="match status" value="1"/>
</dbReference>
<gene>
    <name evidence="1" type="ORF">ARMSODRAFT_882881</name>
</gene>
<dbReference type="SUPFAM" id="SSF52540">
    <property type="entry name" value="P-loop containing nucleoside triphosphate hydrolases"/>
    <property type="match status" value="1"/>
</dbReference>
<dbReference type="InterPro" id="IPR027417">
    <property type="entry name" value="P-loop_NTPase"/>
</dbReference>
<accession>A0A2H3BLL3</accession>
<dbReference type="EMBL" id="KZ293423">
    <property type="protein sequence ID" value="PBK71765.1"/>
    <property type="molecule type" value="Genomic_DNA"/>
</dbReference>
<evidence type="ECO:0008006" key="3">
    <source>
        <dbReference type="Google" id="ProtNLM"/>
    </source>
</evidence>
<reference evidence="2" key="1">
    <citation type="journal article" date="2017" name="Nat. Ecol. Evol.">
        <title>Genome expansion and lineage-specific genetic innovations in the forest pathogenic fungi Armillaria.</title>
        <authorList>
            <person name="Sipos G."/>
            <person name="Prasanna A.N."/>
            <person name="Walter M.C."/>
            <person name="O'Connor E."/>
            <person name="Balint B."/>
            <person name="Krizsan K."/>
            <person name="Kiss B."/>
            <person name="Hess J."/>
            <person name="Varga T."/>
            <person name="Slot J."/>
            <person name="Riley R."/>
            <person name="Boka B."/>
            <person name="Rigling D."/>
            <person name="Barry K."/>
            <person name="Lee J."/>
            <person name="Mihaltcheva S."/>
            <person name="LaButti K."/>
            <person name="Lipzen A."/>
            <person name="Waldron R."/>
            <person name="Moloney N.M."/>
            <person name="Sperisen C."/>
            <person name="Kredics L."/>
            <person name="Vagvoelgyi C."/>
            <person name="Patrignani A."/>
            <person name="Fitzpatrick D."/>
            <person name="Nagy I."/>
            <person name="Doyle S."/>
            <person name="Anderson J.B."/>
            <person name="Grigoriev I.V."/>
            <person name="Gueldener U."/>
            <person name="Muensterkoetter M."/>
            <person name="Nagy L.G."/>
        </authorList>
    </citation>
    <scope>NUCLEOTIDE SEQUENCE [LARGE SCALE GENOMIC DNA]</scope>
    <source>
        <strain evidence="2">28-4</strain>
    </source>
</reference>
<dbReference type="AlphaFoldDB" id="A0A2H3BLL3"/>
<organism evidence="1 2">
    <name type="scientific">Armillaria solidipes</name>
    <dbReference type="NCBI Taxonomy" id="1076256"/>
    <lineage>
        <taxon>Eukaryota</taxon>
        <taxon>Fungi</taxon>
        <taxon>Dikarya</taxon>
        <taxon>Basidiomycota</taxon>
        <taxon>Agaricomycotina</taxon>
        <taxon>Agaricomycetes</taxon>
        <taxon>Agaricomycetidae</taxon>
        <taxon>Agaricales</taxon>
        <taxon>Marasmiineae</taxon>
        <taxon>Physalacriaceae</taxon>
        <taxon>Armillaria</taxon>
    </lineage>
</organism>
<name>A0A2H3BLL3_9AGAR</name>
<sequence length="114" mass="12716">MSQLQSDSSNYEHILRWSYRTLQTARADAANDPDRQYDSASTRTCIQTSFLEKFGKPAYDWQVDVAESLVLGLDTVLIAGTGAGKMMPFMMPLLVDSSKKVLVISPLNVLQQDQ</sequence>
<dbReference type="Proteomes" id="UP000218334">
    <property type="component" value="Unassembled WGS sequence"/>
</dbReference>
<evidence type="ECO:0000313" key="1">
    <source>
        <dbReference type="EMBL" id="PBK71765.1"/>
    </source>
</evidence>